<dbReference type="EMBL" id="KQ766819">
    <property type="protein sequence ID" value="OAD53561.1"/>
    <property type="molecule type" value="Genomic_DNA"/>
</dbReference>
<sequence length="215" mass="23952">MGFLCSGHVTEVSLERCLKDCRLDCSELREFIVCAAGYAYEFREDKSSESEPWVSFSSAAAGAAAAADTGWARATGVTSRPALLQRRRAPEERVKRAIRRKMTSGEEWEPLAGLISPSYRLDSYEKFTMGFRYRYHGLRDGSLYIPETEKRKCRVSFSSAAAGAAAAADTGWARATGVTSRPALLQRRRAPEERVKRAIRRKMTSGEEWEPLAGI</sequence>
<name>A0A310SAB6_9HYME</name>
<keyword evidence="2" id="KW-1185">Reference proteome</keyword>
<dbReference type="AlphaFoldDB" id="A0A310SAB6"/>
<dbReference type="Proteomes" id="UP000250275">
    <property type="component" value="Unassembled WGS sequence"/>
</dbReference>
<protein>
    <submittedName>
        <fullName evidence="1">Uncharacterized protein</fullName>
    </submittedName>
</protein>
<accession>A0A310SAB6</accession>
<evidence type="ECO:0000313" key="1">
    <source>
        <dbReference type="EMBL" id="OAD53561.1"/>
    </source>
</evidence>
<gene>
    <name evidence="1" type="ORF">WN48_09742</name>
</gene>
<proteinExistence type="predicted"/>
<organism evidence="1 2">
    <name type="scientific">Eufriesea mexicana</name>
    <dbReference type="NCBI Taxonomy" id="516756"/>
    <lineage>
        <taxon>Eukaryota</taxon>
        <taxon>Metazoa</taxon>
        <taxon>Ecdysozoa</taxon>
        <taxon>Arthropoda</taxon>
        <taxon>Hexapoda</taxon>
        <taxon>Insecta</taxon>
        <taxon>Pterygota</taxon>
        <taxon>Neoptera</taxon>
        <taxon>Endopterygota</taxon>
        <taxon>Hymenoptera</taxon>
        <taxon>Apocrita</taxon>
        <taxon>Aculeata</taxon>
        <taxon>Apoidea</taxon>
        <taxon>Anthophila</taxon>
        <taxon>Apidae</taxon>
        <taxon>Eufriesea</taxon>
    </lineage>
</organism>
<evidence type="ECO:0000313" key="2">
    <source>
        <dbReference type="Proteomes" id="UP000250275"/>
    </source>
</evidence>
<reference evidence="1 2" key="1">
    <citation type="submission" date="2015-07" db="EMBL/GenBank/DDBJ databases">
        <title>The genome of Eufriesea mexicana.</title>
        <authorList>
            <person name="Pan H."/>
            <person name="Kapheim K."/>
        </authorList>
    </citation>
    <scope>NUCLEOTIDE SEQUENCE [LARGE SCALE GENOMIC DNA]</scope>
    <source>
        <strain evidence="1">0111107269</strain>
        <tissue evidence="1">Whole body</tissue>
    </source>
</reference>